<sequence>MAAVKLEYKKAVVFDTTSWYKSGGFSYELSPKVANVKLNLSPSPVLGFHGYLLEGKLDSPKLWSAEQVSIS</sequence>
<comment type="caution">
    <text evidence="1">The sequence shown here is derived from an EMBL/GenBank/DDBJ whole genome shotgun (WGS) entry which is preliminary data.</text>
</comment>
<name>A0A8X7PJ88_BRACI</name>
<protein>
    <submittedName>
        <fullName evidence="1">Uncharacterized protein</fullName>
    </submittedName>
</protein>
<organism evidence="1 2">
    <name type="scientific">Brassica carinata</name>
    <name type="common">Ethiopian mustard</name>
    <name type="synonym">Abyssinian cabbage</name>
    <dbReference type="NCBI Taxonomy" id="52824"/>
    <lineage>
        <taxon>Eukaryota</taxon>
        <taxon>Viridiplantae</taxon>
        <taxon>Streptophyta</taxon>
        <taxon>Embryophyta</taxon>
        <taxon>Tracheophyta</taxon>
        <taxon>Spermatophyta</taxon>
        <taxon>Magnoliopsida</taxon>
        <taxon>eudicotyledons</taxon>
        <taxon>Gunneridae</taxon>
        <taxon>Pentapetalae</taxon>
        <taxon>rosids</taxon>
        <taxon>malvids</taxon>
        <taxon>Brassicales</taxon>
        <taxon>Brassicaceae</taxon>
        <taxon>Brassiceae</taxon>
        <taxon>Brassica</taxon>
    </lineage>
</organism>
<dbReference type="OrthoDB" id="408320at2759"/>
<dbReference type="AlphaFoldDB" id="A0A8X7PJ88"/>
<keyword evidence="2" id="KW-1185">Reference proteome</keyword>
<accession>A0A8X7PJ88</accession>
<evidence type="ECO:0000313" key="1">
    <source>
        <dbReference type="EMBL" id="KAG2250659.1"/>
    </source>
</evidence>
<dbReference type="EMBL" id="JAAMPC010000016">
    <property type="protein sequence ID" value="KAG2250659.1"/>
    <property type="molecule type" value="Genomic_DNA"/>
</dbReference>
<evidence type="ECO:0000313" key="2">
    <source>
        <dbReference type="Proteomes" id="UP000886595"/>
    </source>
</evidence>
<dbReference type="Proteomes" id="UP000886595">
    <property type="component" value="Unassembled WGS sequence"/>
</dbReference>
<proteinExistence type="predicted"/>
<gene>
    <name evidence="1" type="ORF">Bca52824_080795</name>
</gene>
<reference evidence="1 2" key="1">
    <citation type="submission" date="2020-02" db="EMBL/GenBank/DDBJ databases">
        <authorList>
            <person name="Ma Q."/>
            <person name="Huang Y."/>
            <person name="Song X."/>
            <person name="Pei D."/>
        </authorList>
    </citation>
    <scope>NUCLEOTIDE SEQUENCE [LARGE SCALE GENOMIC DNA]</scope>
    <source>
        <strain evidence="1">Sxm20200214</strain>
        <tissue evidence="1">Leaf</tissue>
    </source>
</reference>